<protein>
    <submittedName>
        <fullName evidence="1">Uncharacterized protein</fullName>
    </submittedName>
</protein>
<sequence length="90" mass="9335">PALVLQVAPLLRSPLVVPLRAVAALKVAVRRVVVVLQVVLPRAAAVLQVALQPRPPLAVPLQAVAAPQVAVLQLVPPLPLVVPLVARLPS</sequence>
<feature type="non-terminal residue" evidence="1">
    <location>
        <position position="1"/>
    </location>
</feature>
<accession>A0A820MGY8</accession>
<gene>
    <name evidence="1" type="ORF">KXQ929_LOCUS49437</name>
</gene>
<organism evidence="1 2">
    <name type="scientific">Adineta steineri</name>
    <dbReference type="NCBI Taxonomy" id="433720"/>
    <lineage>
        <taxon>Eukaryota</taxon>
        <taxon>Metazoa</taxon>
        <taxon>Spiralia</taxon>
        <taxon>Gnathifera</taxon>
        <taxon>Rotifera</taxon>
        <taxon>Eurotatoria</taxon>
        <taxon>Bdelloidea</taxon>
        <taxon>Adinetida</taxon>
        <taxon>Adinetidae</taxon>
        <taxon>Adineta</taxon>
    </lineage>
</organism>
<name>A0A820MGY8_9BILA</name>
<proteinExistence type="predicted"/>
<dbReference type="EMBL" id="CAJOBB010021022">
    <property type="protein sequence ID" value="CAF4372445.1"/>
    <property type="molecule type" value="Genomic_DNA"/>
</dbReference>
<comment type="caution">
    <text evidence="1">The sequence shown here is derived from an EMBL/GenBank/DDBJ whole genome shotgun (WGS) entry which is preliminary data.</text>
</comment>
<evidence type="ECO:0000313" key="2">
    <source>
        <dbReference type="Proteomes" id="UP000663868"/>
    </source>
</evidence>
<reference evidence="1" key="1">
    <citation type="submission" date="2021-02" db="EMBL/GenBank/DDBJ databases">
        <authorList>
            <person name="Nowell W R."/>
        </authorList>
    </citation>
    <scope>NUCLEOTIDE SEQUENCE</scope>
</reference>
<dbReference type="AlphaFoldDB" id="A0A820MGY8"/>
<evidence type="ECO:0000313" key="1">
    <source>
        <dbReference type="EMBL" id="CAF4372445.1"/>
    </source>
</evidence>
<dbReference type="Proteomes" id="UP000663868">
    <property type="component" value="Unassembled WGS sequence"/>
</dbReference>